<accession>A0A660HNC7</accession>
<keyword evidence="4" id="KW-0808">Transferase</keyword>
<dbReference type="EC" id="2.1.1.72" evidence="2"/>
<dbReference type="InterPro" id="IPR023095">
    <property type="entry name" value="Ade_MeTrfase_dom_2"/>
</dbReference>
<dbReference type="GO" id="GO:0006298">
    <property type="term" value="P:mismatch repair"/>
    <property type="evidence" value="ECO:0007669"/>
    <property type="project" value="TreeGrafter"/>
</dbReference>
<dbReference type="PANTHER" id="PTHR30481:SF3">
    <property type="entry name" value="DNA ADENINE METHYLASE"/>
    <property type="match status" value="1"/>
</dbReference>
<comment type="similarity">
    <text evidence="1">Belongs to the N(4)/N(6)-methyltransferase family.</text>
</comment>
<dbReference type="Proteomes" id="UP000272462">
    <property type="component" value="Chromosome"/>
</dbReference>
<evidence type="ECO:0000256" key="1">
    <source>
        <dbReference type="ARBA" id="ARBA00006594"/>
    </source>
</evidence>
<sequence>MYYLPKLSISDINEELITAWKILKTNSDDVLQLLKEYVEKLNNEKEAFYYQLRNENITLLDDIHKTARFLFLNKTCFNGLYRVNSKNQFNTPFNKKTNISLSNIMNQNNLKEFISFLNNNVM</sequence>
<keyword evidence="3" id="KW-0489">Methyltransferase</keyword>
<gene>
    <name evidence="7" type="ORF">CWO85_01270</name>
</gene>
<dbReference type="KEGG" id="pzi:CWO85_01270"/>
<dbReference type="InterPro" id="IPR029063">
    <property type="entry name" value="SAM-dependent_MTases_sf"/>
</dbReference>
<dbReference type="SUPFAM" id="SSF53335">
    <property type="entry name" value="S-adenosyl-L-methionine-dependent methyltransferases"/>
    <property type="match status" value="1"/>
</dbReference>
<dbReference type="EMBL" id="CP025121">
    <property type="protein sequence ID" value="AYJ01557.1"/>
    <property type="molecule type" value="Genomic_DNA"/>
</dbReference>
<evidence type="ECO:0000256" key="6">
    <source>
        <dbReference type="ARBA" id="ARBA00047942"/>
    </source>
</evidence>
<dbReference type="GO" id="GO:0032259">
    <property type="term" value="P:methylation"/>
    <property type="evidence" value="ECO:0007669"/>
    <property type="project" value="UniProtKB-KW"/>
</dbReference>
<dbReference type="GO" id="GO:0043565">
    <property type="term" value="F:sequence-specific DNA binding"/>
    <property type="evidence" value="ECO:0007669"/>
    <property type="project" value="TreeGrafter"/>
</dbReference>
<evidence type="ECO:0000256" key="4">
    <source>
        <dbReference type="ARBA" id="ARBA00022679"/>
    </source>
</evidence>
<reference evidence="7 8" key="1">
    <citation type="journal article" date="2018" name="BMC Genomics">
        <title>Comparative genome analysis of jujube witches'-broom Phytoplasma, an obligate pathogen that causes jujube witches'-broom disease.</title>
        <authorList>
            <person name="Wang J."/>
            <person name="Song L."/>
            <person name="Jiao Q."/>
            <person name="Yang S."/>
            <person name="Gao R."/>
            <person name="Lu X."/>
            <person name="Zhou G."/>
        </authorList>
    </citation>
    <scope>NUCLEOTIDE SEQUENCE [LARGE SCALE GENOMIC DNA]</scope>
    <source>
        <strain evidence="7">Jwb-nky</strain>
    </source>
</reference>
<evidence type="ECO:0000313" key="7">
    <source>
        <dbReference type="EMBL" id="AYJ01557.1"/>
    </source>
</evidence>
<protein>
    <recommendedName>
        <fullName evidence="2">site-specific DNA-methyltransferase (adenine-specific)</fullName>
        <ecNumber evidence="2">2.1.1.72</ecNumber>
    </recommendedName>
</protein>
<dbReference type="AlphaFoldDB" id="A0A660HNC7"/>
<evidence type="ECO:0000313" key="8">
    <source>
        <dbReference type="Proteomes" id="UP000272462"/>
    </source>
</evidence>
<evidence type="ECO:0000256" key="3">
    <source>
        <dbReference type="ARBA" id="ARBA00022603"/>
    </source>
</evidence>
<keyword evidence="8" id="KW-1185">Reference proteome</keyword>
<dbReference type="GO" id="GO:0009307">
    <property type="term" value="P:DNA restriction-modification system"/>
    <property type="evidence" value="ECO:0007669"/>
    <property type="project" value="InterPro"/>
</dbReference>
<comment type="catalytic activity">
    <reaction evidence="6">
        <text>a 2'-deoxyadenosine in DNA + S-adenosyl-L-methionine = an N(6)-methyl-2'-deoxyadenosine in DNA + S-adenosyl-L-homocysteine + H(+)</text>
        <dbReference type="Rhea" id="RHEA:15197"/>
        <dbReference type="Rhea" id="RHEA-COMP:12418"/>
        <dbReference type="Rhea" id="RHEA-COMP:12419"/>
        <dbReference type="ChEBI" id="CHEBI:15378"/>
        <dbReference type="ChEBI" id="CHEBI:57856"/>
        <dbReference type="ChEBI" id="CHEBI:59789"/>
        <dbReference type="ChEBI" id="CHEBI:90615"/>
        <dbReference type="ChEBI" id="CHEBI:90616"/>
        <dbReference type="EC" id="2.1.1.72"/>
    </reaction>
</comment>
<name>A0A660HNC7_ZIZJU</name>
<dbReference type="Pfam" id="PF02086">
    <property type="entry name" value="MethyltransfD12"/>
    <property type="match status" value="1"/>
</dbReference>
<dbReference type="RefSeq" id="WP_121464248.1">
    <property type="nucleotide sequence ID" value="NZ_CP091835.1"/>
</dbReference>
<evidence type="ECO:0000256" key="5">
    <source>
        <dbReference type="ARBA" id="ARBA00022691"/>
    </source>
</evidence>
<dbReference type="InterPro" id="IPR012327">
    <property type="entry name" value="MeTrfase_D12"/>
</dbReference>
<organism evidence="7 8">
    <name type="scientific">Ziziphus jujuba witches'-broom phytoplasma</name>
    <dbReference type="NCBI Taxonomy" id="135727"/>
    <lineage>
        <taxon>Bacteria</taxon>
        <taxon>Bacillati</taxon>
        <taxon>Mycoplasmatota</taxon>
        <taxon>Mollicutes</taxon>
        <taxon>Acholeplasmatales</taxon>
        <taxon>Acholeplasmataceae</taxon>
        <taxon>Candidatus Phytoplasma</taxon>
        <taxon>16SrV (Elm yellows group)</taxon>
    </lineage>
</organism>
<dbReference type="GO" id="GO:0009007">
    <property type="term" value="F:site-specific DNA-methyltransferase (adenine-specific) activity"/>
    <property type="evidence" value="ECO:0007669"/>
    <property type="project" value="UniProtKB-EC"/>
</dbReference>
<evidence type="ECO:0000256" key="2">
    <source>
        <dbReference type="ARBA" id="ARBA00011900"/>
    </source>
</evidence>
<proteinExistence type="inferred from homology"/>
<dbReference type="PANTHER" id="PTHR30481">
    <property type="entry name" value="DNA ADENINE METHYLASE"/>
    <property type="match status" value="1"/>
</dbReference>
<dbReference type="Gene3D" id="1.10.1020.10">
    <property type="entry name" value="Adenine-specific Methyltransferase, Domain 2"/>
    <property type="match status" value="1"/>
</dbReference>
<keyword evidence="5" id="KW-0949">S-adenosyl-L-methionine</keyword>
<dbReference type="OrthoDB" id="9805629at2"/>
<dbReference type="GO" id="GO:1904047">
    <property type="term" value="F:S-adenosyl-L-methionine binding"/>
    <property type="evidence" value="ECO:0007669"/>
    <property type="project" value="TreeGrafter"/>
</dbReference>